<keyword evidence="7" id="KW-0812">Transmembrane</keyword>
<feature type="domain" description="SHSP" evidence="8">
    <location>
        <begin position="23"/>
        <end position="141"/>
    </location>
</feature>
<evidence type="ECO:0000256" key="1">
    <source>
        <dbReference type="ARBA" id="ARBA00004162"/>
    </source>
</evidence>
<keyword evidence="7" id="KW-0472">Membrane</keyword>
<keyword evidence="10" id="KW-1185">Reference proteome</keyword>
<dbReference type="OrthoDB" id="1920188at2759"/>
<evidence type="ECO:0000256" key="4">
    <source>
        <dbReference type="PROSITE-ProRule" id="PRU00285"/>
    </source>
</evidence>
<organism evidence="9 10">
    <name type="scientific">Senna tora</name>
    <dbReference type="NCBI Taxonomy" id="362788"/>
    <lineage>
        <taxon>Eukaryota</taxon>
        <taxon>Viridiplantae</taxon>
        <taxon>Streptophyta</taxon>
        <taxon>Embryophyta</taxon>
        <taxon>Tracheophyta</taxon>
        <taxon>Spermatophyta</taxon>
        <taxon>Magnoliopsida</taxon>
        <taxon>eudicotyledons</taxon>
        <taxon>Gunneridae</taxon>
        <taxon>Pentapetalae</taxon>
        <taxon>rosids</taxon>
        <taxon>fabids</taxon>
        <taxon>Fabales</taxon>
        <taxon>Fabaceae</taxon>
        <taxon>Caesalpinioideae</taxon>
        <taxon>Cassia clade</taxon>
        <taxon>Senna</taxon>
    </lineage>
</organism>
<evidence type="ECO:0000256" key="2">
    <source>
        <dbReference type="ARBA" id="ARBA00022475"/>
    </source>
</evidence>
<feature type="transmembrane region" description="Helical" evidence="7">
    <location>
        <begin position="187"/>
        <end position="206"/>
    </location>
</feature>
<protein>
    <submittedName>
        <fullName evidence="9">17.6 kDa class I heat shock protein 1</fullName>
    </submittedName>
</protein>
<dbReference type="InterPro" id="IPR002068">
    <property type="entry name" value="A-crystallin/Hsp20_dom"/>
</dbReference>
<keyword evidence="2" id="KW-1003">Cell membrane</keyword>
<dbReference type="PANTHER" id="PTHR43670">
    <property type="entry name" value="HEAT SHOCK PROTEIN 26"/>
    <property type="match status" value="1"/>
</dbReference>
<dbReference type="GO" id="GO:0006952">
    <property type="term" value="P:defense response"/>
    <property type="evidence" value="ECO:0007669"/>
    <property type="project" value="UniProtKB-KW"/>
</dbReference>
<evidence type="ECO:0000256" key="5">
    <source>
        <dbReference type="RuleBase" id="RU003616"/>
    </source>
</evidence>
<dbReference type="InterPro" id="IPR008978">
    <property type="entry name" value="HSP20-like_chaperone"/>
</dbReference>
<evidence type="ECO:0000259" key="8">
    <source>
        <dbReference type="PROSITE" id="PS01031"/>
    </source>
</evidence>
<evidence type="ECO:0000256" key="6">
    <source>
        <dbReference type="SAM" id="MobiDB-lite"/>
    </source>
</evidence>
<keyword evidence="7" id="KW-1133">Transmembrane helix</keyword>
<feature type="region of interest" description="Disordered" evidence="6">
    <location>
        <begin position="133"/>
        <end position="183"/>
    </location>
</feature>
<evidence type="ECO:0000313" key="9">
    <source>
        <dbReference type="EMBL" id="KAF7821950.1"/>
    </source>
</evidence>
<dbReference type="GO" id="GO:0005886">
    <property type="term" value="C:plasma membrane"/>
    <property type="evidence" value="ECO:0007669"/>
    <property type="project" value="UniProtKB-SubCell"/>
</dbReference>
<dbReference type="Proteomes" id="UP000634136">
    <property type="component" value="Unassembled WGS sequence"/>
</dbReference>
<dbReference type="Pfam" id="PF00011">
    <property type="entry name" value="HSP20"/>
    <property type="match status" value="1"/>
</dbReference>
<evidence type="ECO:0000313" key="10">
    <source>
        <dbReference type="Proteomes" id="UP000634136"/>
    </source>
</evidence>
<keyword evidence="3" id="KW-0611">Plant defense</keyword>
<name>A0A834TJ98_9FABA</name>
<sequence length="211" mass="24565">MEVELGLKITKTVEQITFISDFQFAKDRAGPLFLSKETDTKFILYAQLRGYKKENIDIKISEDGSEIWVSGEKAVQEMTMIPLKKDELIKRGFKKKFKIPEKVVLDGIKASYNEEESELTIVMPKMVKGMTGVRKEEVKKEEEEEEVEEKGRHEDVKLSDEVQEKDKSQEIKKERPRRRPWKPCPPLLLGGSTLLVTLLFLVIEYIRMKKK</sequence>
<comment type="similarity">
    <text evidence="4 5">Belongs to the small heat shock protein (HSP20) family.</text>
</comment>
<dbReference type="GO" id="GO:0034605">
    <property type="term" value="P:cellular response to heat"/>
    <property type="evidence" value="ECO:0007669"/>
    <property type="project" value="TreeGrafter"/>
</dbReference>
<evidence type="ECO:0000256" key="7">
    <source>
        <dbReference type="SAM" id="Phobius"/>
    </source>
</evidence>
<dbReference type="EMBL" id="JAAIUW010000008">
    <property type="protein sequence ID" value="KAF7821950.1"/>
    <property type="molecule type" value="Genomic_DNA"/>
</dbReference>
<feature type="compositionally biased region" description="Basic and acidic residues" evidence="6">
    <location>
        <begin position="149"/>
        <end position="173"/>
    </location>
</feature>
<gene>
    <name evidence="9" type="ORF">G2W53_027405</name>
</gene>
<dbReference type="Gene3D" id="2.60.40.790">
    <property type="match status" value="1"/>
</dbReference>
<dbReference type="AlphaFoldDB" id="A0A834TJ98"/>
<accession>A0A834TJ98</accession>
<keyword evidence="9" id="KW-0346">Stress response</keyword>
<comment type="caution">
    <text evidence="9">The sequence shown here is derived from an EMBL/GenBank/DDBJ whole genome shotgun (WGS) entry which is preliminary data.</text>
</comment>
<dbReference type="PROSITE" id="PS01031">
    <property type="entry name" value="SHSP"/>
    <property type="match status" value="1"/>
</dbReference>
<dbReference type="CDD" id="cd06464">
    <property type="entry name" value="ACD_sHsps-like"/>
    <property type="match status" value="1"/>
</dbReference>
<reference evidence="9" key="1">
    <citation type="submission" date="2020-09" db="EMBL/GenBank/DDBJ databases">
        <title>Genome-Enabled Discovery of Anthraquinone Biosynthesis in Senna tora.</title>
        <authorList>
            <person name="Kang S.-H."/>
            <person name="Pandey R.P."/>
            <person name="Lee C.-M."/>
            <person name="Sim J.-S."/>
            <person name="Jeong J.-T."/>
            <person name="Choi B.-S."/>
            <person name="Jung M."/>
            <person name="Ginzburg D."/>
            <person name="Zhao K."/>
            <person name="Won S.Y."/>
            <person name="Oh T.-J."/>
            <person name="Yu Y."/>
            <person name="Kim N.-H."/>
            <person name="Lee O.R."/>
            <person name="Lee T.-H."/>
            <person name="Bashyal P."/>
            <person name="Kim T.-S."/>
            <person name="Lee W.-H."/>
            <person name="Kawkins C."/>
            <person name="Kim C.-K."/>
            <person name="Kim J.S."/>
            <person name="Ahn B.O."/>
            <person name="Rhee S.Y."/>
            <person name="Sohng J.K."/>
        </authorList>
    </citation>
    <scope>NUCLEOTIDE SEQUENCE</scope>
    <source>
        <tissue evidence="9">Leaf</tissue>
    </source>
</reference>
<proteinExistence type="inferred from homology"/>
<evidence type="ECO:0000256" key="3">
    <source>
        <dbReference type="ARBA" id="ARBA00022821"/>
    </source>
</evidence>
<comment type="subcellular location">
    <subcellularLocation>
        <location evidence="1">Cell membrane</location>
        <topology evidence="1">Single-pass membrane protein</topology>
    </subcellularLocation>
</comment>
<dbReference type="PANTHER" id="PTHR43670:SF34">
    <property type="entry name" value="HSP20-LIKE CHAPERONES SUPERFAMILY PROTEIN"/>
    <property type="match status" value="1"/>
</dbReference>
<dbReference type="SUPFAM" id="SSF49764">
    <property type="entry name" value="HSP20-like chaperones"/>
    <property type="match status" value="1"/>
</dbReference>